<dbReference type="RefSeq" id="WP_140914917.1">
    <property type="nucleotide sequence ID" value="NZ_VHHP01000005.1"/>
</dbReference>
<organism evidence="1 2">
    <name type="scientific">Metamycoplasma neophronis</name>
    <dbReference type="NCBI Taxonomy" id="872983"/>
    <lineage>
        <taxon>Bacteria</taxon>
        <taxon>Bacillati</taxon>
        <taxon>Mycoplasmatota</taxon>
        <taxon>Mycoplasmoidales</taxon>
        <taxon>Metamycoplasmataceae</taxon>
        <taxon>Metamycoplasma</taxon>
    </lineage>
</organism>
<dbReference type="EMBL" id="VHHP01000005">
    <property type="protein sequence ID" value="TPR53693.1"/>
    <property type="molecule type" value="Genomic_DNA"/>
</dbReference>
<proteinExistence type="predicted"/>
<protein>
    <recommendedName>
        <fullName evidence="3">HipA-like kinase domain-containing protein</fullName>
    </recommendedName>
</protein>
<evidence type="ECO:0000313" key="1">
    <source>
        <dbReference type="EMBL" id="TPR53693.1"/>
    </source>
</evidence>
<evidence type="ECO:0008006" key="3">
    <source>
        <dbReference type="Google" id="ProtNLM"/>
    </source>
</evidence>
<name>A0ABY2Z096_9BACT</name>
<evidence type="ECO:0000313" key="2">
    <source>
        <dbReference type="Proteomes" id="UP000316851"/>
    </source>
</evidence>
<dbReference type="Proteomes" id="UP000316851">
    <property type="component" value="Unassembled WGS sequence"/>
</dbReference>
<accession>A0ABY2Z096</accession>
<comment type="caution">
    <text evidence="1">The sequence shown here is derived from an EMBL/GenBank/DDBJ whole genome shotgun (WGS) entry which is preliminary data.</text>
</comment>
<gene>
    <name evidence="1" type="ORF">FJR74_02210</name>
</gene>
<keyword evidence="2" id="KW-1185">Reference proteome</keyword>
<reference evidence="1" key="1">
    <citation type="submission" date="2019-06" db="EMBL/GenBank/DDBJ databases">
        <title>Mycoplasma neophronis type strain whole genome sequence.</title>
        <authorList>
            <person name="Spergser J."/>
        </authorList>
    </citation>
    <scope>NUCLEOTIDE SEQUENCE [LARGE SCALE GENOMIC DNA]</scope>
    <source>
        <strain evidence="1">DSM 24097</strain>
    </source>
</reference>
<sequence>MSNLYYLKFLDKNCLSFKYDYESKTLSDVTMLEAFDFLIKKSEVYSIEDWKEFLFNDNIIPNGRPNYSNLFKNIKSNFELIKTFKRINFSDAFWITDNLNDKFENLNWFDNFVKNDLSEFTLSRKLVCKTPFEINSPDWFTDGQMLKTWIKQEGIIKLLKSPNFLAGKLLYENFAEYFAGQIAALLLKKSVVYDLDKWNKKIVTSCSVFTSKQVSYLPFSKLITKTSVNQNQLEEFLITYYGKENFEDLMVFDALILNSDRHLGNFGMLLNNQSCIFEDIAPVFDFNKSLFFDFPLYEQKQVKKQLEEYSKRASRLYQSFDEQLIKFARPRHLTWVDKLKKFRLKQHPLYECNKTYFKVVQTIIKEQAKKLERHLNNLVK</sequence>
<dbReference type="Gene3D" id="1.10.1070.20">
    <property type="match status" value="1"/>
</dbReference>